<feature type="region of interest" description="Disordered" evidence="1">
    <location>
        <begin position="102"/>
        <end position="172"/>
    </location>
</feature>
<dbReference type="EMBL" id="MCGE01000023">
    <property type="protein sequence ID" value="ORZ10843.1"/>
    <property type="molecule type" value="Genomic_DNA"/>
</dbReference>
<feature type="compositionally biased region" description="Basic and acidic residues" evidence="1">
    <location>
        <begin position="102"/>
        <end position="111"/>
    </location>
</feature>
<feature type="compositionally biased region" description="Basic residues" evidence="1">
    <location>
        <begin position="132"/>
        <end position="164"/>
    </location>
</feature>
<evidence type="ECO:0000313" key="3">
    <source>
        <dbReference type="EMBL" id="ORZ10843.1"/>
    </source>
</evidence>
<keyword evidence="4" id="KW-1185">Reference proteome</keyword>
<gene>
    <name evidence="3" type="ORF">BCR42DRAFT_422174</name>
</gene>
<protein>
    <recommendedName>
        <fullName evidence="5">Adhesin domain-containing protein</fullName>
    </recommendedName>
</protein>
<feature type="transmembrane region" description="Helical" evidence="2">
    <location>
        <begin position="42"/>
        <end position="60"/>
    </location>
</feature>
<evidence type="ECO:0000313" key="4">
    <source>
        <dbReference type="Proteomes" id="UP000193560"/>
    </source>
</evidence>
<reference evidence="3 4" key="1">
    <citation type="submission" date="2016-07" db="EMBL/GenBank/DDBJ databases">
        <title>Pervasive Adenine N6-methylation of Active Genes in Fungi.</title>
        <authorList>
            <consortium name="DOE Joint Genome Institute"/>
            <person name="Mondo S.J."/>
            <person name="Dannebaum R.O."/>
            <person name="Kuo R.C."/>
            <person name="Labutti K."/>
            <person name="Haridas S."/>
            <person name="Kuo A."/>
            <person name="Salamov A."/>
            <person name="Ahrendt S.R."/>
            <person name="Lipzen A."/>
            <person name="Sullivan W."/>
            <person name="Andreopoulos W.B."/>
            <person name="Clum A."/>
            <person name="Lindquist E."/>
            <person name="Daum C."/>
            <person name="Ramamoorthy G.K."/>
            <person name="Gryganskyi A."/>
            <person name="Culley D."/>
            <person name="Magnuson J.K."/>
            <person name="James T.Y."/>
            <person name="O'Malley M.A."/>
            <person name="Stajich J.E."/>
            <person name="Spatafora J.W."/>
            <person name="Visel A."/>
            <person name="Grigoriev I.V."/>
        </authorList>
    </citation>
    <scope>NUCLEOTIDE SEQUENCE [LARGE SCALE GENOMIC DNA]</scope>
    <source>
        <strain evidence="3 4">NRRL 1336</strain>
    </source>
</reference>
<dbReference type="OrthoDB" id="2290101at2759"/>
<sequence length="442" mass="49685">MGSSKDYIALPTSDEKTSDSSPSPSPPPYEEKSRSFPLRWKAVCLLLTFVGLIIVGFSIHPDREHGPVEKVDLGFPRDIPHHNFAQEALTGFMTKLIDEAKQGHHQSDHTHHCSGKNSHPHLMNNNVQSPHDKHHKHRQNPHKQLHHKHHRHGHHQKHHHHHQKRGDEDAHANQRRELGVAAVEEKQQRWSQSYRLAPSTKTSLHILSAHVHSSLMGGVTLRQDTTGIEQDIVVTFHTNTIDGTIPVELSTNNFGDAFFVRARNAPVQISGDYSIDIVFPSSMTTMKKLDIHINNGTIHADASLQATFESVQFSTIHGAMSVQKLTADRIMLGTYSGIIAGTFQPKDRFAVGVYYGHSNVRLLQSSINTDHCRHLHIASSSPHGVAEVVLEHGAFDGQFIASRTLDEAPKVDFTSNDNQLYDYQVMDQRYFGWFMNNTSLTN</sequence>
<keyword evidence="2" id="KW-1133">Transmembrane helix</keyword>
<comment type="caution">
    <text evidence="3">The sequence shown here is derived from an EMBL/GenBank/DDBJ whole genome shotgun (WGS) entry which is preliminary data.</text>
</comment>
<proteinExistence type="predicted"/>
<evidence type="ECO:0008006" key="5">
    <source>
        <dbReference type="Google" id="ProtNLM"/>
    </source>
</evidence>
<name>A0A1X2I7H6_9FUNG</name>
<dbReference type="STRING" id="90262.A0A1X2I7H6"/>
<keyword evidence="2" id="KW-0812">Transmembrane</keyword>
<accession>A0A1X2I7H6</accession>
<organism evidence="3 4">
    <name type="scientific">Absidia repens</name>
    <dbReference type="NCBI Taxonomy" id="90262"/>
    <lineage>
        <taxon>Eukaryota</taxon>
        <taxon>Fungi</taxon>
        <taxon>Fungi incertae sedis</taxon>
        <taxon>Mucoromycota</taxon>
        <taxon>Mucoromycotina</taxon>
        <taxon>Mucoromycetes</taxon>
        <taxon>Mucorales</taxon>
        <taxon>Cunninghamellaceae</taxon>
        <taxon>Absidia</taxon>
    </lineage>
</organism>
<keyword evidence="2" id="KW-0472">Membrane</keyword>
<dbReference type="AlphaFoldDB" id="A0A1X2I7H6"/>
<evidence type="ECO:0000256" key="2">
    <source>
        <dbReference type="SAM" id="Phobius"/>
    </source>
</evidence>
<feature type="region of interest" description="Disordered" evidence="1">
    <location>
        <begin position="1"/>
        <end position="33"/>
    </location>
</feature>
<dbReference type="Proteomes" id="UP000193560">
    <property type="component" value="Unassembled WGS sequence"/>
</dbReference>
<evidence type="ECO:0000256" key="1">
    <source>
        <dbReference type="SAM" id="MobiDB-lite"/>
    </source>
</evidence>